<dbReference type="Pfam" id="PF00528">
    <property type="entry name" value="BPD_transp_1"/>
    <property type="match status" value="1"/>
</dbReference>
<evidence type="ECO:0000256" key="2">
    <source>
        <dbReference type="ARBA" id="ARBA00022448"/>
    </source>
</evidence>
<feature type="transmembrane region" description="Helical" evidence="7">
    <location>
        <begin position="121"/>
        <end position="148"/>
    </location>
</feature>
<keyword evidence="5 7" id="KW-1133">Transmembrane helix</keyword>
<protein>
    <submittedName>
        <fullName evidence="9">ABC transporter permease</fullName>
    </submittedName>
</protein>
<evidence type="ECO:0000256" key="7">
    <source>
        <dbReference type="RuleBase" id="RU363032"/>
    </source>
</evidence>
<dbReference type="EMBL" id="QYUK01000008">
    <property type="protein sequence ID" value="RJF94951.1"/>
    <property type="molecule type" value="Genomic_DNA"/>
</dbReference>
<feature type="transmembrane region" description="Helical" evidence="7">
    <location>
        <begin position="76"/>
        <end position="101"/>
    </location>
</feature>
<evidence type="ECO:0000256" key="6">
    <source>
        <dbReference type="ARBA" id="ARBA00023136"/>
    </source>
</evidence>
<keyword evidence="4 7" id="KW-0812">Transmembrane</keyword>
<feature type="domain" description="ABC transmembrane type-1" evidence="8">
    <location>
        <begin position="73"/>
        <end position="262"/>
    </location>
</feature>
<keyword evidence="3" id="KW-1003">Cell membrane</keyword>
<evidence type="ECO:0000313" key="9">
    <source>
        <dbReference type="EMBL" id="RJF94951.1"/>
    </source>
</evidence>
<keyword evidence="2 7" id="KW-0813">Transport</keyword>
<keyword evidence="10" id="KW-1185">Reference proteome</keyword>
<reference evidence="9 10" key="1">
    <citation type="submission" date="2018-09" db="EMBL/GenBank/DDBJ databases">
        <authorList>
            <person name="Zhu H."/>
        </authorList>
    </citation>
    <scope>NUCLEOTIDE SEQUENCE [LARGE SCALE GENOMIC DNA]</scope>
    <source>
        <strain evidence="9 10">K1W22B-8</strain>
    </source>
</reference>
<comment type="similarity">
    <text evidence="7">Belongs to the binding-protein-dependent transport system permease family.</text>
</comment>
<comment type="subcellular location">
    <subcellularLocation>
        <location evidence="1 7">Cell membrane</location>
        <topology evidence="1 7">Multi-pass membrane protein</topology>
    </subcellularLocation>
</comment>
<evidence type="ECO:0000256" key="5">
    <source>
        <dbReference type="ARBA" id="ARBA00022989"/>
    </source>
</evidence>
<dbReference type="Gene3D" id="1.10.3720.10">
    <property type="entry name" value="MetI-like"/>
    <property type="match status" value="1"/>
</dbReference>
<feature type="transmembrane region" description="Helical" evidence="7">
    <location>
        <begin position="190"/>
        <end position="219"/>
    </location>
</feature>
<feature type="transmembrane region" description="Helical" evidence="7">
    <location>
        <begin position="14"/>
        <end position="36"/>
    </location>
</feature>
<evidence type="ECO:0000259" key="8">
    <source>
        <dbReference type="PROSITE" id="PS50928"/>
    </source>
</evidence>
<keyword evidence="6 7" id="KW-0472">Membrane</keyword>
<dbReference type="PANTHER" id="PTHR43386">
    <property type="entry name" value="OLIGOPEPTIDE TRANSPORT SYSTEM PERMEASE PROTEIN APPC"/>
    <property type="match status" value="1"/>
</dbReference>
<dbReference type="GO" id="GO:0005886">
    <property type="term" value="C:plasma membrane"/>
    <property type="evidence" value="ECO:0007669"/>
    <property type="project" value="UniProtKB-SubCell"/>
</dbReference>
<organism evidence="9 10">
    <name type="scientific">Oleomonas cavernae</name>
    <dbReference type="NCBI Taxonomy" id="2320859"/>
    <lineage>
        <taxon>Bacteria</taxon>
        <taxon>Pseudomonadati</taxon>
        <taxon>Pseudomonadota</taxon>
        <taxon>Alphaproteobacteria</taxon>
        <taxon>Acetobacterales</taxon>
        <taxon>Acetobacteraceae</taxon>
        <taxon>Oleomonas</taxon>
    </lineage>
</organism>
<dbReference type="InterPro" id="IPR000515">
    <property type="entry name" value="MetI-like"/>
</dbReference>
<evidence type="ECO:0000256" key="1">
    <source>
        <dbReference type="ARBA" id="ARBA00004651"/>
    </source>
</evidence>
<proteinExistence type="inferred from homology"/>
<evidence type="ECO:0000313" key="10">
    <source>
        <dbReference type="Proteomes" id="UP000284605"/>
    </source>
</evidence>
<dbReference type="InterPro" id="IPR050366">
    <property type="entry name" value="BP-dependent_transpt_permease"/>
</dbReference>
<dbReference type="PROSITE" id="PS50928">
    <property type="entry name" value="ABC_TM1"/>
    <property type="match status" value="1"/>
</dbReference>
<dbReference type="CDD" id="cd06261">
    <property type="entry name" value="TM_PBP2"/>
    <property type="match status" value="1"/>
</dbReference>
<name>A0A418WUP1_9PROT</name>
<comment type="caution">
    <text evidence="9">The sequence shown here is derived from an EMBL/GenBank/DDBJ whole genome shotgun (WGS) entry which is preliminary data.</text>
</comment>
<accession>A0A418WUP1</accession>
<sequence>MRFLRALISRPEGAFGVACVCLLLFTALFATLIAPYDPIKLNVLERLQAPSLAHLMGTDQLGRDVLSRIIFGTQTALVAAASALAFSLAGGLVLGLIAGYGPRLVDTALLLLFDSVKSLPVIIMALALVTLLGPSLTTVVIVVVVFTLPGYARMVRSQTQVLKRSEYVLAARAMGASPGRILLRHILPNLFGPLIVLVCMDVTTVITVESGLAFIGLGAQPPTPSWGSILNDGFSFIQQAWYLVAAAGLPIVIATIGFNFLGEAIRDVLDPKNGGTP</sequence>
<evidence type="ECO:0000256" key="4">
    <source>
        <dbReference type="ARBA" id="ARBA00022692"/>
    </source>
</evidence>
<dbReference type="Proteomes" id="UP000284605">
    <property type="component" value="Unassembled WGS sequence"/>
</dbReference>
<dbReference type="InterPro" id="IPR035906">
    <property type="entry name" value="MetI-like_sf"/>
</dbReference>
<evidence type="ECO:0000256" key="3">
    <source>
        <dbReference type="ARBA" id="ARBA00022475"/>
    </source>
</evidence>
<dbReference type="GO" id="GO:0055085">
    <property type="term" value="P:transmembrane transport"/>
    <property type="evidence" value="ECO:0007669"/>
    <property type="project" value="InterPro"/>
</dbReference>
<dbReference type="AlphaFoldDB" id="A0A418WUP1"/>
<dbReference type="OrthoDB" id="9812701at2"/>
<gene>
    <name evidence="9" type="ORF">D3874_02690</name>
</gene>
<dbReference type="PANTHER" id="PTHR43386:SF25">
    <property type="entry name" value="PEPTIDE ABC TRANSPORTER PERMEASE PROTEIN"/>
    <property type="match status" value="1"/>
</dbReference>
<feature type="transmembrane region" description="Helical" evidence="7">
    <location>
        <begin position="239"/>
        <end position="262"/>
    </location>
</feature>
<dbReference type="SUPFAM" id="SSF161098">
    <property type="entry name" value="MetI-like"/>
    <property type="match status" value="1"/>
</dbReference>